<comment type="subcellular location">
    <subcellularLocation>
        <location evidence="1">Nucleus</location>
    </subcellularLocation>
</comment>
<organism evidence="6">
    <name type="scientific">Anopheles gambiae</name>
    <name type="common">African malaria mosquito</name>
    <dbReference type="NCBI Taxonomy" id="7165"/>
    <lineage>
        <taxon>Eukaryota</taxon>
        <taxon>Metazoa</taxon>
        <taxon>Ecdysozoa</taxon>
        <taxon>Arthropoda</taxon>
        <taxon>Hexapoda</taxon>
        <taxon>Insecta</taxon>
        <taxon>Pterygota</taxon>
        <taxon>Neoptera</taxon>
        <taxon>Endopterygota</taxon>
        <taxon>Diptera</taxon>
        <taxon>Nematocera</taxon>
        <taxon>Culicoidea</taxon>
        <taxon>Culicidae</taxon>
        <taxon>Anophelinae</taxon>
        <taxon>Anopheles</taxon>
    </lineage>
</organism>
<reference evidence="6" key="5">
    <citation type="submission" date="2011-05" db="EMBL/GenBank/DDBJ databases">
        <authorList>
            <consortium name="VectorBase"/>
        </authorList>
    </citation>
    <scope>NUCLEOTIDE SEQUENCE</scope>
    <source>
        <strain evidence="6">PEST</strain>
    </source>
</reference>
<dbReference type="PANTHER" id="PTHR15950:SF15">
    <property type="entry name" value="PROTEIN VESTIGIAL"/>
    <property type="match status" value="1"/>
</dbReference>
<dbReference type="eggNOG" id="ENOG502QS1A">
    <property type="taxonomic scope" value="Eukaryota"/>
</dbReference>
<dbReference type="HOGENOM" id="CLU_661018_0_0_1"/>
<evidence type="ECO:0000256" key="3">
    <source>
        <dbReference type="ARBA" id="ARBA00023163"/>
    </source>
</evidence>
<dbReference type="EMBL" id="AAAB01008984">
    <property type="protein sequence ID" value="EAU75962.1"/>
    <property type="molecule type" value="Genomic_DNA"/>
</dbReference>
<evidence type="ECO:0000256" key="2">
    <source>
        <dbReference type="ARBA" id="ARBA00023015"/>
    </source>
</evidence>
<dbReference type="GO" id="GO:0005634">
    <property type="term" value="C:nucleus"/>
    <property type="evidence" value="ECO:0007669"/>
    <property type="project" value="UniProtKB-SubCell"/>
</dbReference>
<protein>
    <submittedName>
        <fullName evidence="6">AGAP009164-PA</fullName>
    </submittedName>
</protein>
<gene>
    <name evidence="6" type="ORF">AgaP_AGAP009164</name>
</gene>
<dbReference type="Pfam" id="PF07545">
    <property type="entry name" value="Vg_Tdu"/>
    <property type="match status" value="1"/>
</dbReference>
<evidence type="ECO:0000313" key="6">
    <source>
        <dbReference type="EMBL" id="EAU75962.1"/>
    </source>
</evidence>
<reference evidence="6" key="2">
    <citation type="submission" date="2002-03" db="EMBL/GenBank/DDBJ databases">
        <authorList>
            <consortium name="The Anopheles Genome Sequencing Consortium"/>
        </authorList>
    </citation>
    <scope>NUCLEOTIDE SEQUENCE</scope>
    <source>
        <strain evidence="6">PEST</strain>
    </source>
</reference>
<dbReference type="VEuPathDB" id="VectorBase:AGAP009164"/>
<feature type="region of interest" description="Disordered" evidence="5">
    <location>
        <begin position="141"/>
        <end position="178"/>
    </location>
</feature>
<proteinExistence type="predicted"/>
<dbReference type="VEuPathDB" id="VectorBase:AGAMI1_010806"/>
<sequence>MKPIGLEFWHPVAKGMLCRQTVDRSDRTENQRVYSTLLECGKGANAFECAIPRNTEMFNQDLYSSSGVPLAASSSTSAGSHSPCSPLLPPSLPSNVAAAAAAAQSSSTLTSSATVTSVNQTAIPTIPLGALQRHITKEEDISTARSDTEGTISGAHNDSSCSSGPDSPHNLNQQQADASGLAAAAAAVAGGGGGGGGGSGESSGGLMAGGSGNGRAQYVSATCVVFTHYSGDAASVVDEHFSRALNFSDKNNKGVAINATLQMIYT</sequence>
<reference evidence="6" key="3">
    <citation type="journal article" date="2004" name="Trends Parasitol.">
        <title>The Anopheles gambiae genome: an update.</title>
        <authorList>
            <person name="Mongin E."/>
            <person name="Louis C."/>
            <person name="Holt R.A."/>
            <person name="Birney E."/>
            <person name="Collins F.H."/>
        </authorList>
    </citation>
    <scope>NUCLEOTIDE SEQUENCE</scope>
    <source>
        <strain evidence="6">PEST</strain>
    </source>
</reference>
<dbReference type="AlphaFoldDB" id="A0NG95"/>
<accession>A0NG95</accession>
<dbReference type="InterPro" id="IPR011520">
    <property type="entry name" value="Vg_fam"/>
</dbReference>
<comment type="caution">
    <text evidence="6">The sequence shown here is derived from an EMBL/GenBank/DDBJ whole genome shotgun (WGS) entry which is preliminary data.</text>
</comment>
<dbReference type="PaxDb" id="7165-AGAP009164-PA"/>
<keyword evidence="4" id="KW-0539">Nucleus</keyword>
<keyword evidence="2" id="KW-0805">Transcription regulation</keyword>
<feature type="compositionally biased region" description="Polar residues" evidence="5">
    <location>
        <begin position="149"/>
        <end position="175"/>
    </location>
</feature>
<reference evidence="6" key="4">
    <citation type="journal article" date="2007" name="Genome Biol.">
        <title>Update of the Anopheles gambiae PEST genome assembly.</title>
        <authorList>
            <person name="Sharakhova M.V."/>
            <person name="Hammond M.P."/>
            <person name="Lobo N.F."/>
            <person name="Krzywinski J."/>
            <person name="Unger M.F."/>
            <person name="Hillenmeyer M.E."/>
            <person name="Bruggner R.V."/>
            <person name="Birney E."/>
            <person name="Collins F.H."/>
        </authorList>
    </citation>
    <scope>NUCLEOTIDE SEQUENCE</scope>
    <source>
        <strain evidence="6">PEST</strain>
    </source>
</reference>
<evidence type="ECO:0000256" key="4">
    <source>
        <dbReference type="ARBA" id="ARBA00023242"/>
    </source>
</evidence>
<evidence type="ECO:0000256" key="5">
    <source>
        <dbReference type="SAM" id="MobiDB-lite"/>
    </source>
</evidence>
<evidence type="ECO:0000256" key="1">
    <source>
        <dbReference type="ARBA" id="ARBA00004123"/>
    </source>
</evidence>
<keyword evidence="3" id="KW-0804">Transcription</keyword>
<dbReference type="GO" id="GO:0006355">
    <property type="term" value="P:regulation of DNA-templated transcription"/>
    <property type="evidence" value="ECO:0007669"/>
    <property type="project" value="InterPro"/>
</dbReference>
<name>A0NG95_ANOGA</name>
<dbReference type="PANTHER" id="PTHR15950">
    <property type="entry name" value="TRANSCRIPTION COFACTOR VESTIGIAL-LIKE PROTEIN"/>
    <property type="match status" value="1"/>
</dbReference>
<reference evidence="6" key="1">
    <citation type="journal article" date="2002" name="Science">
        <title>The genome sequence of the malaria mosquito Anopheles gambiae.</title>
        <authorList>
            <person name="Holt R.A."/>
            <person name="Subramanian G.M."/>
            <person name="Halpern A."/>
            <person name="Sutton G.G."/>
            <person name="Charlab R."/>
            <person name="Nusskern D.R."/>
            <person name="Wincker P."/>
            <person name="Clark A.G."/>
            <person name="Ribeiro J.M."/>
            <person name="Wides R."/>
            <person name="Salzberg S.L."/>
            <person name="Loftus B."/>
            <person name="Yandell M."/>
            <person name="Majoros W.H."/>
            <person name="Rusch D.B."/>
            <person name="Lai Z."/>
            <person name="Kraft C.L."/>
            <person name="Abril J.F."/>
            <person name="Anthouard V."/>
            <person name="Arensburger P."/>
            <person name="Atkinson P.W."/>
            <person name="Baden H."/>
            <person name="de Berardinis V."/>
            <person name="Baldwin D."/>
            <person name="Benes V."/>
            <person name="Biedler J."/>
            <person name="Blass C."/>
            <person name="Bolanos R."/>
            <person name="Boscus D."/>
            <person name="Barnstead M."/>
            <person name="Cai S."/>
            <person name="Center A."/>
            <person name="Chaturverdi K."/>
            <person name="Christophides G.K."/>
            <person name="Chrystal M.A."/>
            <person name="Clamp M."/>
            <person name="Cravchik A."/>
            <person name="Curwen V."/>
            <person name="Dana A."/>
            <person name="Delcher A."/>
            <person name="Dew I."/>
            <person name="Evans C.A."/>
            <person name="Flanigan M."/>
            <person name="Grundschober-Freimoser A."/>
            <person name="Friedli L."/>
            <person name="Gu Z."/>
            <person name="Guan P."/>
            <person name="Guigo R."/>
            <person name="Hillenmeyer M.E."/>
            <person name="Hladun S.L."/>
            <person name="Hogan J.R."/>
            <person name="Hong Y.S."/>
            <person name="Hoover J."/>
            <person name="Jaillon O."/>
            <person name="Ke Z."/>
            <person name="Kodira C."/>
            <person name="Kokoza E."/>
            <person name="Koutsos A."/>
            <person name="Letunic I."/>
            <person name="Levitsky A."/>
            <person name="Liang Y."/>
            <person name="Lin J.J."/>
            <person name="Lobo N.F."/>
            <person name="Lopez J.R."/>
            <person name="Malek J.A."/>
            <person name="McIntosh T.C."/>
            <person name="Meister S."/>
            <person name="Miller J."/>
            <person name="Mobarry C."/>
            <person name="Mongin E."/>
            <person name="Murphy S.D."/>
            <person name="O'Brochta D.A."/>
            <person name="Pfannkoch C."/>
            <person name="Qi R."/>
            <person name="Regier M.A."/>
            <person name="Remington K."/>
            <person name="Shao H."/>
            <person name="Sharakhova M.V."/>
            <person name="Sitter C.D."/>
            <person name="Shetty J."/>
            <person name="Smith T.J."/>
            <person name="Strong R."/>
            <person name="Sun J."/>
            <person name="Thomasova D."/>
            <person name="Ton L.Q."/>
            <person name="Topalis P."/>
            <person name="Tu Z."/>
            <person name="Unger M.F."/>
            <person name="Walenz B."/>
            <person name="Wang A."/>
            <person name="Wang J."/>
            <person name="Wang M."/>
            <person name="Wang X."/>
            <person name="Woodford K.J."/>
            <person name="Wortman J.R."/>
            <person name="Wu M."/>
            <person name="Yao A."/>
            <person name="Zdobnov E.M."/>
            <person name="Zhang H."/>
            <person name="Zhao Q."/>
            <person name="Zhao S."/>
            <person name="Zhu S.C."/>
            <person name="Zhimulev I."/>
            <person name="Coluzzi M."/>
            <person name="della Torre A."/>
            <person name="Roth C.W."/>
            <person name="Louis C."/>
            <person name="Kalush F."/>
            <person name="Mural R.J."/>
            <person name="Myers E.W."/>
            <person name="Adams M.D."/>
            <person name="Smith H.O."/>
            <person name="Broder S."/>
            <person name="Gardner M.J."/>
            <person name="Fraser C.M."/>
            <person name="Birney E."/>
            <person name="Bork P."/>
            <person name="Brey P.T."/>
            <person name="Venter J.C."/>
            <person name="Weissenbach J."/>
            <person name="Kafatos F.C."/>
            <person name="Collins F.H."/>
            <person name="Hoffman S.L."/>
        </authorList>
    </citation>
    <scope>NUCLEOTIDE SEQUENCE [LARGE SCALE GENOMIC DNA]</scope>
    <source>
        <strain evidence="6">PEST</strain>
    </source>
</reference>